<dbReference type="Proteomes" id="UP000230423">
    <property type="component" value="Unassembled WGS sequence"/>
</dbReference>
<evidence type="ECO:0000313" key="2">
    <source>
        <dbReference type="Proteomes" id="UP000230423"/>
    </source>
</evidence>
<evidence type="ECO:0008006" key="3">
    <source>
        <dbReference type="Google" id="ProtNLM"/>
    </source>
</evidence>
<dbReference type="EMBL" id="KZ345959">
    <property type="protein sequence ID" value="PIO71409.1"/>
    <property type="molecule type" value="Genomic_DNA"/>
</dbReference>
<sequence>MAKCWDKVPGKRPSFEELLYIFTALLEQSTEGYGYLALIKTAETYMQVAELSYKQEVR</sequence>
<evidence type="ECO:0000313" key="1">
    <source>
        <dbReference type="EMBL" id="PIO71409.1"/>
    </source>
</evidence>
<name>A0A2G9UM99_TELCI</name>
<organism evidence="1 2">
    <name type="scientific">Teladorsagia circumcincta</name>
    <name type="common">Brown stomach worm</name>
    <name type="synonym">Ostertagia circumcincta</name>
    <dbReference type="NCBI Taxonomy" id="45464"/>
    <lineage>
        <taxon>Eukaryota</taxon>
        <taxon>Metazoa</taxon>
        <taxon>Ecdysozoa</taxon>
        <taxon>Nematoda</taxon>
        <taxon>Chromadorea</taxon>
        <taxon>Rhabditida</taxon>
        <taxon>Rhabditina</taxon>
        <taxon>Rhabditomorpha</taxon>
        <taxon>Strongyloidea</taxon>
        <taxon>Trichostrongylidae</taxon>
        <taxon>Teladorsagia</taxon>
    </lineage>
</organism>
<proteinExistence type="predicted"/>
<dbReference type="OrthoDB" id="10542724at2759"/>
<gene>
    <name evidence="1" type="ORF">TELCIR_06699</name>
</gene>
<reference evidence="1 2" key="1">
    <citation type="submission" date="2015-09" db="EMBL/GenBank/DDBJ databases">
        <title>Draft genome of the parasitic nematode Teladorsagia circumcincta isolate WARC Sus (inbred).</title>
        <authorList>
            <person name="Mitreva M."/>
        </authorList>
    </citation>
    <scope>NUCLEOTIDE SEQUENCE [LARGE SCALE GENOMIC DNA]</scope>
    <source>
        <strain evidence="1 2">S</strain>
    </source>
</reference>
<protein>
    <recommendedName>
        <fullName evidence="3">Serine-threonine/tyrosine-protein kinase catalytic domain-containing protein</fullName>
    </recommendedName>
</protein>
<keyword evidence="2" id="KW-1185">Reference proteome</keyword>
<dbReference type="AlphaFoldDB" id="A0A2G9UM99"/>
<accession>A0A2G9UM99</accession>